<evidence type="ECO:0000313" key="2">
    <source>
        <dbReference type="Proteomes" id="UP000028666"/>
    </source>
</evidence>
<evidence type="ECO:0000313" key="1">
    <source>
        <dbReference type="EMBL" id="AII26790.1"/>
    </source>
</evidence>
<protein>
    <submittedName>
        <fullName evidence="1">Uncharacterized protein</fullName>
    </submittedName>
</protein>
<keyword evidence="2" id="KW-1185">Reference proteome</keyword>
<dbReference type="KEGG" id="vg:22112292"/>
<proteinExistence type="predicted"/>
<accession>A0A076G4E4</accession>
<gene>
    <name evidence="1" type="ORF">AH6C_036</name>
</gene>
<dbReference type="RefSeq" id="YP_009103370.1">
    <property type="nucleotide sequence ID" value="NC_025459.1"/>
</dbReference>
<dbReference type="Proteomes" id="UP000028666">
    <property type="component" value="Segment"/>
</dbReference>
<dbReference type="EMBL" id="KJ858521">
    <property type="protein sequence ID" value="AII26790.1"/>
    <property type="molecule type" value="Genomic_DNA"/>
</dbReference>
<reference evidence="1 2" key="1">
    <citation type="submission" date="2014-05" db="EMBL/GenBank/DDBJ databases">
        <title>Complete genome sequence of Aeromonas bacteriophage pAh6-C.</title>
        <authorList>
            <person name="Jun J.W."/>
            <person name="Park S.C."/>
        </authorList>
    </citation>
    <scope>NUCLEOTIDE SEQUENCE [LARGE SCALE GENOMIC DNA]</scope>
</reference>
<dbReference type="GeneID" id="22112292"/>
<name>A0A076G4E4_9CAUD</name>
<organism evidence="1 2">
    <name type="scientific">Aeromonas phage pAh6-C</name>
    <dbReference type="NCBI Taxonomy" id="1505227"/>
    <lineage>
        <taxon>Viruses</taxon>
        <taxon>Duplodnaviria</taxon>
        <taxon>Heunggongvirae</taxon>
        <taxon>Uroviricota</taxon>
        <taxon>Caudoviricetes</taxon>
        <taxon>Chaseviridae</taxon>
        <taxon>Nefertitivirinae</taxon>
        <taxon>Pahsextavirus</taxon>
        <taxon>Pahsextavirus pAh6C</taxon>
    </lineage>
</organism>
<sequence>MAKFIAPEMGRFLSYYGLSKYQLNSILRTNGYVRDMRFHPDEDNSFVLERAGNPKTFARLFWTSVIGWALHVKLEDDPLWIVRSE</sequence>